<sequence length="101" mass="11059">MGGEERTVLAAFNTDARRPQTPVALWMSSSRSRMLRFRSIADCATPRTSGGSSATDRMAVYGRSGAVRLLEAQVVRRPEVEASDSSVGVRERRFEGVRARG</sequence>
<keyword evidence="2" id="KW-1185">Reference proteome</keyword>
<dbReference type="EMBL" id="ML178840">
    <property type="protein sequence ID" value="TFK98413.1"/>
    <property type="molecule type" value="Genomic_DNA"/>
</dbReference>
<name>A0A5C3QJA0_9AGAR</name>
<evidence type="ECO:0000313" key="1">
    <source>
        <dbReference type="EMBL" id="TFK98413.1"/>
    </source>
</evidence>
<evidence type="ECO:0000313" key="2">
    <source>
        <dbReference type="Proteomes" id="UP000305067"/>
    </source>
</evidence>
<organism evidence="1 2">
    <name type="scientific">Pterulicium gracile</name>
    <dbReference type="NCBI Taxonomy" id="1884261"/>
    <lineage>
        <taxon>Eukaryota</taxon>
        <taxon>Fungi</taxon>
        <taxon>Dikarya</taxon>
        <taxon>Basidiomycota</taxon>
        <taxon>Agaricomycotina</taxon>
        <taxon>Agaricomycetes</taxon>
        <taxon>Agaricomycetidae</taxon>
        <taxon>Agaricales</taxon>
        <taxon>Pleurotineae</taxon>
        <taxon>Pterulaceae</taxon>
        <taxon>Pterulicium</taxon>
    </lineage>
</organism>
<dbReference type="Proteomes" id="UP000305067">
    <property type="component" value="Unassembled WGS sequence"/>
</dbReference>
<gene>
    <name evidence="1" type="ORF">BDV98DRAFT_212378</name>
</gene>
<reference evidence="1 2" key="1">
    <citation type="journal article" date="2019" name="Nat. Ecol. Evol.">
        <title>Megaphylogeny resolves global patterns of mushroom evolution.</title>
        <authorList>
            <person name="Varga T."/>
            <person name="Krizsan K."/>
            <person name="Foldi C."/>
            <person name="Dima B."/>
            <person name="Sanchez-Garcia M."/>
            <person name="Sanchez-Ramirez S."/>
            <person name="Szollosi G.J."/>
            <person name="Szarkandi J.G."/>
            <person name="Papp V."/>
            <person name="Albert L."/>
            <person name="Andreopoulos W."/>
            <person name="Angelini C."/>
            <person name="Antonin V."/>
            <person name="Barry K.W."/>
            <person name="Bougher N.L."/>
            <person name="Buchanan P."/>
            <person name="Buyck B."/>
            <person name="Bense V."/>
            <person name="Catcheside P."/>
            <person name="Chovatia M."/>
            <person name="Cooper J."/>
            <person name="Damon W."/>
            <person name="Desjardin D."/>
            <person name="Finy P."/>
            <person name="Geml J."/>
            <person name="Haridas S."/>
            <person name="Hughes K."/>
            <person name="Justo A."/>
            <person name="Karasinski D."/>
            <person name="Kautmanova I."/>
            <person name="Kiss B."/>
            <person name="Kocsube S."/>
            <person name="Kotiranta H."/>
            <person name="LaButti K.M."/>
            <person name="Lechner B.E."/>
            <person name="Liimatainen K."/>
            <person name="Lipzen A."/>
            <person name="Lukacs Z."/>
            <person name="Mihaltcheva S."/>
            <person name="Morgado L.N."/>
            <person name="Niskanen T."/>
            <person name="Noordeloos M.E."/>
            <person name="Ohm R.A."/>
            <person name="Ortiz-Santana B."/>
            <person name="Ovrebo C."/>
            <person name="Racz N."/>
            <person name="Riley R."/>
            <person name="Savchenko A."/>
            <person name="Shiryaev A."/>
            <person name="Soop K."/>
            <person name="Spirin V."/>
            <person name="Szebenyi C."/>
            <person name="Tomsovsky M."/>
            <person name="Tulloss R.E."/>
            <person name="Uehling J."/>
            <person name="Grigoriev I.V."/>
            <person name="Vagvolgyi C."/>
            <person name="Papp T."/>
            <person name="Martin F.M."/>
            <person name="Miettinen O."/>
            <person name="Hibbett D.S."/>
            <person name="Nagy L.G."/>
        </authorList>
    </citation>
    <scope>NUCLEOTIDE SEQUENCE [LARGE SCALE GENOMIC DNA]</scope>
    <source>
        <strain evidence="1 2">CBS 309.79</strain>
    </source>
</reference>
<protein>
    <submittedName>
        <fullName evidence="1">Uncharacterized protein</fullName>
    </submittedName>
</protein>
<proteinExistence type="predicted"/>
<accession>A0A5C3QJA0</accession>
<dbReference type="AlphaFoldDB" id="A0A5C3QJA0"/>